<feature type="region of interest" description="Disordered" evidence="1">
    <location>
        <begin position="1300"/>
        <end position="1365"/>
    </location>
</feature>
<feature type="compositionally biased region" description="Polar residues" evidence="1">
    <location>
        <begin position="397"/>
        <end position="410"/>
    </location>
</feature>
<dbReference type="InParanoid" id="A0A409YK98"/>
<feature type="domain" description="Fungal-type protein kinase" evidence="3">
    <location>
        <begin position="1689"/>
        <end position="1791"/>
    </location>
</feature>
<dbReference type="Proteomes" id="UP000284706">
    <property type="component" value="Unassembled WGS sequence"/>
</dbReference>
<feature type="compositionally biased region" description="Basic and acidic residues" evidence="1">
    <location>
        <begin position="570"/>
        <end position="579"/>
    </location>
</feature>
<dbReference type="OrthoDB" id="5569250at2759"/>
<comment type="caution">
    <text evidence="4">The sequence shown here is derived from an EMBL/GenBank/DDBJ whole genome shotgun (WGS) entry which is preliminary data.</text>
</comment>
<evidence type="ECO:0000259" key="3">
    <source>
        <dbReference type="Pfam" id="PF17667"/>
    </source>
</evidence>
<feature type="compositionally biased region" description="Acidic residues" evidence="1">
    <location>
        <begin position="1505"/>
        <end position="1517"/>
    </location>
</feature>
<feature type="transmembrane region" description="Helical" evidence="2">
    <location>
        <begin position="489"/>
        <end position="511"/>
    </location>
</feature>
<feature type="compositionally biased region" description="Polar residues" evidence="1">
    <location>
        <begin position="108"/>
        <end position="129"/>
    </location>
</feature>
<keyword evidence="2" id="KW-0812">Transmembrane</keyword>
<feature type="region of interest" description="Disordered" evidence="1">
    <location>
        <begin position="96"/>
        <end position="164"/>
    </location>
</feature>
<proteinExistence type="predicted"/>
<feature type="region of interest" description="Disordered" evidence="1">
    <location>
        <begin position="1996"/>
        <end position="2015"/>
    </location>
</feature>
<keyword evidence="5" id="KW-1185">Reference proteome</keyword>
<dbReference type="EMBL" id="NHYE01000736">
    <property type="protein sequence ID" value="PPR03452.1"/>
    <property type="molecule type" value="Genomic_DNA"/>
</dbReference>
<keyword evidence="2" id="KW-1133">Transmembrane helix</keyword>
<feature type="compositionally biased region" description="Polar residues" evidence="1">
    <location>
        <begin position="1334"/>
        <end position="1354"/>
    </location>
</feature>
<feature type="region of interest" description="Disordered" evidence="1">
    <location>
        <begin position="1493"/>
        <end position="1517"/>
    </location>
</feature>
<feature type="region of interest" description="Disordered" evidence="1">
    <location>
        <begin position="547"/>
        <end position="579"/>
    </location>
</feature>
<sequence length="2015" mass="227321">MSVSNAQQRLASKDNTSAQGTPGSGNKMAIKSQVGNQSFKPEEISAEVKHDLLNAKRCAFDQILQYFLYKVLDSNSPEKAKLDELQTEIEQIQAERYYTRDDDGFNPTDESQAPRNSNAGNDSTASSHTPPAPVNAPAVKVIQPGETGRRTNSDSEGDDIPKPRELELIKSRREIMDRLLSTAVNKVLPIANDHSVKSLQIKLDKAFRNGHESNRYGPYVEMCNAIFAKLADLNIPGFRERSDLDIRFQVLDPSVIKSSFEGADIDVLRKPDVGGLSKAAFDKICKLARENPISALAAPPGEFLRWWLILLSQEFKVSGATKPHGMMEGNLKKHKYTPTANAQDESADKLPQLDVAMPVAAEETGEVVQGSTGSKRTSTAAGLGTGDGARAVKKKSPQVSATGSKSNPPGSQDIPIQDKPSKKTIEGRVQCASYALEMMSYNAGVQHVINLLFTGASFFLFNPFVVGSFANLLMVDAILWIWYYDRQGIIQSSGISIFADFPRFIVLLFAFQRFTLEDWGIVGGLNPKAVKAHSMDVNVSAEVIPKRESKSKGKGKKKAADEAEDEPMDEDPKAENKVDPLDLVDVDLNEHLENLKNLSGKWKGQDDGGAVNLSRVRLEMQDYLSNQPHCLAGRATAVVPATGYIEGSEKGEAMVCKLYHPEVRRVNEGVTMEVIYKVAEDDAKKAQTDPERSNLCIKSMFDHLPKVYFYGDVKGTTTHRVRSMLDLNWKGHRVMRMIGMKKLEKLTILKEWKFVKAWLEGVICHEFLWKNHIEHGDPSLSNLMYDPVKKCGVLTDFDLSLLQWEPRVFGTDRTGTVPFMAVDILSANYWDGWAKRHYYHELESFVWILLYTFLLYQNGKRQPNARVDDWRTSSHVVCRDKKMGFWSNDVLQSAAEQVQPDFAACWDLAEKLCTEIRTHFRAIDTRRGYVYQGAKRAVKERQRALEDSPTKPSPGGRTIVIESPVQIRKDSQALWNLVHQCLKAELGERFEPLLACFQIENEIYYNMRDAKGCAFDEILKYFLYQVLDSNSLEKAELDKLQAEIEQLQEKRYYAPKSDISLGNDLHAAGTFDATNDSTASSSKYTLPPIKVINPEETFKKADSGPEKDQNCSPEERKLVEQRRKILDRLLNIAIDAVLHIANDQVDIRPYQVKLEKAFEKGLHENKRYDPYVEMCNAIFEKLADLDVAGFRERSVLDIRFQVLNDVQRTPDVGGLSEAAFQKICKLAPPESPISAVAPPPGELLRWWQFLLLQEFEISNGIKPHGMIQGLDKHKYGLTADAQVKSADELPQLDVPMPEAVEETGEAVQSSTGSKRTSTAAGLGSGDGARPAKRQSLQASATGSISKTLDSQDVPSQDKPPQKSVDGRIQCASYALEMMSYNAGVQHVINLLFTGTSCVSVSLVVDPMANLPVVDAILRIWYYDRQGTIQSSGISIFEDFPRFIVLLFAFQRFTLEDWGIIKGLNPEAVQAHSAEVDVSARKVIPECESKSYEKAKEKAATKTEDELMSEDPEAENEDDPLDIVDVDLNEHLENFKNLSGQWKGEDEGGAVNLSGVLLRMNDYLSNQPHCLAGRATAVVPATGYTRGSKEMEEMVCKLYHPEVGRANEGVTMEVIYKVAEDDEKKARTDPERAKLCIKSMFDHLPKVYFYGDVKGTTTQRIRSMLNLQWKGHRVMRMIGMKKLEKLTILKEWEFVKAWLEGVICHEFLWKNHIEHGDPSLSNLMYDPVKKCGVLTDFDLSLLQWEPRVFGTDRTGTVPFMAVDILTKDYWDGWVKRHYYHELESFVWILLYTFLLYQDGKRQPNALVDNWSTSSYDVCRIKKNAFWTYHVMKSAWRSVQDDFDPCWPLASNLCDQIRTHFWAIDSRRGDVRRGAWRAVKERRRALEDSPGKRNPVGRTIFIESPAQIRKDSEALWDLVYQGFKEELGERFKPLLACFQYFKPSFELSLEEAKRLRTDLGLLYPDGNRPADLPSWLFESSDTIEIRVDSNGKIISQTIIPAQEDQEDEDHQEDDDFT</sequence>
<dbReference type="InterPro" id="IPR040976">
    <property type="entry name" value="Pkinase_fungal"/>
</dbReference>
<dbReference type="PANTHER" id="PTHR38248:SF2">
    <property type="entry name" value="FUNK1 11"/>
    <property type="match status" value="1"/>
</dbReference>
<evidence type="ECO:0000313" key="5">
    <source>
        <dbReference type="Proteomes" id="UP000284706"/>
    </source>
</evidence>
<feature type="domain" description="Fungal-type protein kinase" evidence="3">
    <location>
        <begin position="753"/>
        <end position="852"/>
    </location>
</feature>
<accession>A0A409YK98</accession>
<feature type="region of interest" description="Disordered" evidence="1">
    <location>
        <begin position="363"/>
        <end position="424"/>
    </location>
</feature>
<feature type="compositionally biased region" description="Basic and acidic residues" evidence="1">
    <location>
        <begin position="1493"/>
        <end position="1504"/>
    </location>
</feature>
<evidence type="ECO:0000313" key="4">
    <source>
        <dbReference type="EMBL" id="PPR03452.1"/>
    </source>
</evidence>
<feature type="compositionally biased region" description="Basic and acidic residues" evidence="1">
    <location>
        <begin position="147"/>
        <end position="164"/>
    </location>
</feature>
<feature type="transmembrane region" description="Helical" evidence="2">
    <location>
        <begin position="459"/>
        <end position="483"/>
    </location>
</feature>
<feature type="compositionally biased region" description="Acidic residues" evidence="1">
    <location>
        <begin position="2001"/>
        <end position="2015"/>
    </location>
</feature>
<feature type="compositionally biased region" description="Polar residues" evidence="1">
    <location>
        <begin position="1306"/>
        <end position="1319"/>
    </location>
</feature>
<reference evidence="4 5" key="1">
    <citation type="journal article" date="2018" name="Evol. Lett.">
        <title>Horizontal gene cluster transfer increased hallucinogenic mushroom diversity.</title>
        <authorList>
            <person name="Reynolds H.T."/>
            <person name="Vijayakumar V."/>
            <person name="Gluck-Thaler E."/>
            <person name="Korotkin H.B."/>
            <person name="Matheny P.B."/>
            <person name="Slot J.C."/>
        </authorList>
    </citation>
    <scope>NUCLEOTIDE SEQUENCE [LARGE SCALE GENOMIC DNA]</scope>
    <source>
        <strain evidence="4 5">SRW20</strain>
    </source>
</reference>
<evidence type="ECO:0000256" key="1">
    <source>
        <dbReference type="SAM" id="MobiDB-lite"/>
    </source>
</evidence>
<dbReference type="InterPro" id="IPR011009">
    <property type="entry name" value="Kinase-like_dom_sf"/>
</dbReference>
<dbReference type="SUPFAM" id="SSF56112">
    <property type="entry name" value="Protein kinase-like (PK-like)"/>
    <property type="match status" value="2"/>
</dbReference>
<keyword evidence="2" id="KW-0472">Membrane</keyword>
<organism evidence="4 5">
    <name type="scientific">Gymnopilus dilepis</name>
    <dbReference type="NCBI Taxonomy" id="231916"/>
    <lineage>
        <taxon>Eukaryota</taxon>
        <taxon>Fungi</taxon>
        <taxon>Dikarya</taxon>
        <taxon>Basidiomycota</taxon>
        <taxon>Agaricomycotina</taxon>
        <taxon>Agaricomycetes</taxon>
        <taxon>Agaricomycetidae</taxon>
        <taxon>Agaricales</taxon>
        <taxon>Agaricineae</taxon>
        <taxon>Hymenogastraceae</taxon>
        <taxon>Gymnopilus</taxon>
    </lineage>
</organism>
<protein>
    <recommendedName>
        <fullName evidence="3">Fungal-type protein kinase domain-containing protein</fullName>
    </recommendedName>
</protein>
<dbReference type="Pfam" id="PF17667">
    <property type="entry name" value="Pkinase_fungal"/>
    <property type="match status" value="2"/>
</dbReference>
<feature type="region of interest" description="Disordered" evidence="1">
    <location>
        <begin position="1"/>
        <end position="39"/>
    </location>
</feature>
<evidence type="ECO:0000256" key="2">
    <source>
        <dbReference type="SAM" id="Phobius"/>
    </source>
</evidence>
<gene>
    <name evidence="4" type="ORF">CVT26_007868</name>
</gene>
<feature type="compositionally biased region" description="Polar residues" evidence="1">
    <location>
        <begin position="369"/>
        <end position="380"/>
    </location>
</feature>
<feature type="compositionally biased region" description="Polar residues" evidence="1">
    <location>
        <begin position="1"/>
        <end position="21"/>
    </location>
</feature>
<dbReference type="PANTHER" id="PTHR38248">
    <property type="entry name" value="FUNK1 6"/>
    <property type="match status" value="1"/>
</dbReference>
<name>A0A409YK98_9AGAR</name>